<evidence type="ECO:0008006" key="6">
    <source>
        <dbReference type="Google" id="ProtNLM"/>
    </source>
</evidence>
<feature type="signal peptide" evidence="1">
    <location>
        <begin position="1"/>
        <end position="21"/>
    </location>
</feature>
<geneLocation type="mitochondrion" evidence="3"/>
<sequence length="126" mass="14139">MITKIVVVAVAWALATAPGSGMEDSDWTKMVDINGIDKVELLHELWNKREPARWYRGSGAFDHAEAEGAVLRHIDYFEGRCIKTDLSGNMANAFFYDYDTGPGTFERIVQELRQSSSNRTSAVRLP</sequence>
<dbReference type="EMBL" id="CDSF01000155">
    <property type="protein sequence ID" value="CEP03656.1"/>
    <property type="molecule type" value="Genomic_DNA"/>
</dbReference>
<dbReference type="AlphaFoldDB" id="A0A0G4J8T0"/>
<reference evidence="2 4" key="1">
    <citation type="submission" date="2015-02" db="EMBL/GenBank/DDBJ databases">
        <authorList>
            <person name="Chooi Y.-H."/>
        </authorList>
    </citation>
    <scope>NUCLEOTIDE SEQUENCE [LARGE SCALE GENOMIC DNA]</scope>
    <source>
        <strain evidence="2">E3</strain>
    </source>
</reference>
<name>A0A0G4J8T0_PLABS</name>
<evidence type="ECO:0000313" key="2">
    <source>
        <dbReference type="EMBL" id="CEP03656.1"/>
    </source>
</evidence>
<evidence type="ECO:0000313" key="4">
    <source>
        <dbReference type="Proteomes" id="UP000039324"/>
    </source>
</evidence>
<evidence type="ECO:0000313" key="3">
    <source>
        <dbReference type="EMBL" id="SPQ99625.1"/>
    </source>
</evidence>
<dbReference type="Proteomes" id="UP000039324">
    <property type="component" value="Unassembled WGS sequence"/>
</dbReference>
<organism evidence="2 4">
    <name type="scientific">Plasmodiophora brassicae</name>
    <name type="common">Clubroot disease agent</name>
    <dbReference type="NCBI Taxonomy" id="37360"/>
    <lineage>
        <taxon>Eukaryota</taxon>
        <taxon>Sar</taxon>
        <taxon>Rhizaria</taxon>
        <taxon>Endomyxa</taxon>
        <taxon>Phytomyxea</taxon>
        <taxon>Plasmodiophorida</taxon>
        <taxon>Plasmodiophoridae</taxon>
        <taxon>Plasmodiophora</taxon>
    </lineage>
</organism>
<accession>A0A0G4J8T0</accession>
<proteinExistence type="predicted"/>
<dbReference type="Proteomes" id="UP000290189">
    <property type="component" value="Unassembled WGS sequence"/>
</dbReference>
<feature type="chain" id="PRO_5035990880" description="Cathepsin propeptide inhibitor domain-containing protein" evidence="1">
    <location>
        <begin position="22"/>
        <end position="126"/>
    </location>
</feature>
<keyword evidence="3" id="KW-0496">Mitochondrion</keyword>
<protein>
    <recommendedName>
        <fullName evidence="6">Cathepsin propeptide inhibitor domain-containing protein</fullName>
    </recommendedName>
</protein>
<keyword evidence="4" id="KW-1185">Reference proteome</keyword>
<reference evidence="3 5" key="2">
    <citation type="submission" date="2018-03" db="EMBL/GenBank/DDBJ databases">
        <authorList>
            <person name="Fogelqvist J."/>
        </authorList>
    </citation>
    <scope>NUCLEOTIDE SEQUENCE [LARGE SCALE GENOMIC DNA]</scope>
</reference>
<evidence type="ECO:0000256" key="1">
    <source>
        <dbReference type="SAM" id="SignalP"/>
    </source>
</evidence>
<dbReference type="OrthoDB" id="4507898at2759"/>
<keyword evidence="1" id="KW-0732">Signal</keyword>
<gene>
    <name evidence="2" type="ORF">PBRA_003263</name>
    <name evidence="3" type="ORF">PLBR_LOCUS6840</name>
</gene>
<evidence type="ECO:0000313" key="5">
    <source>
        <dbReference type="Proteomes" id="UP000290189"/>
    </source>
</evidence>
<dbReference type="EMBL" id="OVEO01000012">
    <property type="protein sequence ID" value="SPQ99625.1"/>
    <property type="molecule type" value="Genomic_DNA"/>
</dbReference>